<organism evidence="2">
    <name type="scientific">Methyloraptor flagellatus</name>
    <dbReference type="NCBI Taxonomy" id="3162530"/>
    <lineage>
        <taxon>Bacteria</taxon>
        <taxon>Pseudomonadati</taxon>
        <taxon>Pseudomonadota</taxon>
        <taxon>Alphaproteobacteria</taxon>
        <taxon>Hyphomicrobiales</taxon>
        <taxon>Ancalomicrobiaceae</taxon>
        <taxon>Methyloraptor</taxon>
    </lineage>
</organism>
<sequence length="725" mass="78965">MPQFQEGKDLTIWLAKRPREDALAIAIRSGLRLAPLLSAGDDEWRREVVLPLLRGAAAVLVAAQYPSCANAVTIAVAPSNKAAAEAATAASAASNEARLAKDRALAALRAAETANKRARQTPPASRGRHIDLALYPVEEAIVASEAANDATEAAKLAVDATGPAIFAAVSAVALRTAARLITSPNMAHAIIDHINILNEIKYKDKYISDLILDQFMYIDRDSGLLQNGMSAKDLIASPLWPIAASAPFFNFWRDMKRTLLAANEDWDVWTEWYDALLEGRLAESEAISLARVTLPEEFWERGPKAVNAELKRLIEAEKRGPTPSADRRDFFLSYSTKDEATARRIASVARAAGYSLFAQFNDMPPGSNFVREMQRGLGLCDRMIAVLSPNYEASDHCQAEWAHFYARDPGGANRAIIPLLIHPTGLNALSKQVVYVNLVGLTDADAEARIRAALAPPGPIDYAATRRALAEAASPRPVVDAEGRMDIDRNPVFDAEVPSDDLYALPGRQLALIRTLRVGLAMKKNAAPMVIAALDEYAGEIEKRGLTPSLGLLNDQIAIIEAEQKDDTDGIWCTGGLAKSLDRLCENHALMRQHFPLDAERDRLYRDAPIDPNLIRDPAFLKASRATSAAIQEAAKDGAVTQDLAEAVERRDQQIQSIGATRASSDKDIFVAPEDRLAPPTLEKRILAQEAGFWDAFLQRSANVAQIGSSIDPVRQLLKILFGGW</sequence>
<keyword evidence="2" id="KW-0675">Receptor</keyword>
<evidence type="ECO:0000313" key="2">
    <source>
        <dbReference type="EMBL" id="XBY45180.1"/>
    </source>
</evidence>
<feature type="domain" description="TIR" evidence="1">
    <location>
        <begin position="326"/>
        <end position="458"/>
    </location>
</feature>
<dbReference type="GO" id="GO:0007165">
    <property type="term" value="P:signal transduction"/>
    <property type="evidence" value="ECO:0007669"/>
    <property type="project" value="InterPro"/>
</dbReference>
<dbReference type="EMBL" id="CP158568">
    <property type="protein sequence ID" value="XBY45180.1"/>
    <property type="molecule type" value="Genomic_DNA"/>
</dbReference>
<accession>A0AAU7XE91</accession>
<evidence type="ECO:0000259" key="1">
    <source>
        <dbReference type="PROSITE" id="PS50104"/>
    </source>
</evidence>
<name>A0AAU7XE91_9HYPH</name>
<dbReference type="InterPro" id="IPR000157">
    <property type="entry name" value="TIR_dom"/>
</dbReference>
<gene>
    <name evidence="2" type="ORF">ABS361_02480</name>
</gene>
<dbReference type="PROSITE" id="PS50104">
    <property type="entry name" value="TIR"/>
    <property type="match status" value="1"/>
</dbReference>
<dbReference type="Pfam" id="PF13676">
    <property type="entry name" value="TIR_2"/>
    <property type="match status" value="1"/>
</dbReference>
<dbReference type="KEGG" id="mflg:ABS361_02480"/>
<dbReference type="RefSeq" id="WP_407050270.1">
    <property type="nucleotide sequence ID" value="NZ_CP158568.1"/>
</dbReference>
<dbReference type="SUPFAM" id="SSF52200">
    <property type="entry name" value="Toll/Interleukin receptor TIR domain"/>
    <property type="match status" value="1"/>
</dbReference>
<protein>
    <submittedName>
        <fullName evidence="2">Toll/interleukin-1 receptor domain-containing protein</fullName>
    </submittedName>
</protein>
<proteinExistence type="predicted"/>
<dbReference type="InterPro" id="IPR035897">
    <property type="entry name" value="Toll_tir_struct_dom_sf"/>
</dbReference>
<dbReference type="Gene3D" id="3.40.50.10140">
    <property type="entry name" value="Toll/interleukin-1 receptor homology (TIR) domain"/>
    <property type="match status" value="1"/>
</dbReference>
<reference evidence="2" key="1">
    <citation type="submission" date="2024-06" db="EMBL/GenBank/DDBJ databases">
        <title>Methylostella associata gen. nov., sp. nov., a novel Ancalomicrobiaceae-affiliated facultatively methylotrophic bacteria that feed on methanotrophs of the genus Methylococcus.</title>
        <authorList>
            <person name="Saltykova V."/>
            <person name="Danilova O.V."/>
            <person name="Oshkin I.Y."/>
            <person name="Belova S.E."/>
            <person name="Pimenov N.V."/>
            <person name="Dedysh S.N."/>
        </authorList>
    </citation>
    <scope>NUCLEOTIDE SEQUENCE</scope>
    <source>
        <strain evidence="2">S20</strain>
    </source>
</reference>
<dbReference type="AlphaFoldDB" id="A0AAU7XE91"/>